<dbReference type="EMBL" id="JABEQH010000014">
    <property type="protein sequence ID" value="MBB2176478.1"/>
    <property type="molecule type" value="Genomic_DNA"/>
</dbReference>
<evidence type="ECO:0000256" key="1">
    <source>
        <dbReference type="SAM" id="Phobius"/>
    </source>
</evidence>
<organism evidence="2 3">
    <name type="scientific">Gluconacetobacter johannae</name>
    <dbReference type="NCBI Taxonomy" id="112140"/>
    <lineage>
        <taxon>Bacteria</taxon>
        <taxon>Pseudomonadati</taxon>
        <taxon>Pseudomonadota</taxon>
        <taxon>Alphaproteobacteria</taxon>
        <taxon>Acetobacterales</taxon>
        <taxon>Acetobacteraceae</taxon>
        <taxon>Gluconacetobacter</taxon>
    </lineage>
</organism>
<keyword evidence="3" id="KW-1185">Reference proteome</keyword>
<proteinExistence type="predicted"/>
<name>A0A7W4J856_9PROT</name>
<evidence type="ECO:0000313" key="3">
    <source>
        <dbReference type="Proteomes" id="UP000561066"/>
    </source>
</evidence>
<reference evidence="2 3" key="1">
    <citation type="submission" date="2020-04" db="EMBL/GenBank/DDBJ databases">
        <title>Description of novel Gluconacetobacter.</title>
        <authorList>
            <person name="Sombolestani A."/>
        </authorList>
    </citation>
    <scope>NUCLEOTIDE SEQUENCE [LARGE SCALE GENOMIC DNA]</scope>
    <source>
        <strain evidence="2 3">LMG 21312</strain>
    </source>
</reference>
<feature type="transmembrane region" description="Helical" evidence="1">
    <location>
        <begin position="25"/>
        <end position="45"/>
    </location>
</feature>
<keyword evidence="1" id="KW-0472">Membrane</keyword>
<keyword evidence="1" id="KW-1133">Transmembrane helix</keyword>
<evidence type="ECO:0000313" key="2">
    <source>
        <dbReference type="EMBL" id="MBB2176478.1"/>
    </source>
</evidence>
<keyword evidence="1" id="KW-0812">Transmembrane</keyword>
<protein>
    <submittedName>
        <fullName evidence="2">Tetratricopeptide repeat protein</fullName>
    </submittedName>
</protein>
<dbReference type="Proteomes" id="UP000561066">
    <property type="component" value="Unassembled WGS sequence"/>
</dbReference>
<dbReference type="RefSeq" id="WP_182943832.1">
    <property type="nucleotide sequence ID" value="NZ_JABEQH010000014.1"/>
</dbReference>
<gene>
    <name evidence="2" type="ORF">HLH21_11125</name>
</gene>
<sequence length="231" mass="24603">MADDIFREVDEDLRAERLRALARRYVVAAVAVVAVICAGVGGWQYHAWRARQADRAWAATYFAALRAAGSSSITPGETAPLTPQQKDALTRLATLDQGSAPVGLRTMARLERASLLASSGDVKAALGLWDQVQADDGADPLLRGLADLLWVQHQIDAGDPATLRSRLATLDGAGKPWRALAVECEALLDLRQGHDADARRRFAQISASSDAPEGLRARAGGLLQTMNGAGL</sequence>
<comment type="caution">
    <text evidence="2">The sequence shown here is derived from an EMBL/GenBank/DDBJ whole genome shotgun (WGS) entry which is preliminary data.</text>
</comment>
<accession>A0A7W4J856</accession>
<dbReference type="AlphaFoldDB" id="A0A7W4J856"/>